<sequence>MGIDTRIDGTPDSVHGVANWVAHAVAPRLQATADSLYAGRNSADAGWDGPASELFVSKTSSAATQVDDFVEAVNGFASLLSGAAEALAAAHATMSAARDAAAGAGLLVMRDSIASPILDDLQPAYRAAEDAVGVAREHERRYVQELKDVADGLLTRWFFVGSSMIVSGTIAGATKVYASSLTARADDMAARGMELVERARNAGPGTPASSVYQDWDLGRELIHGSDDVAKTAEALPDRVKVTGARLGGLIGALEMGYDIYSGVPADQAVASGVVGIGASAATGAAVGTLIGGPVGTAVGAGLGAVVGIAASGMVDGVFEEGYESVGDTLFDGVEAVQDTGKAISDLTAGAWRAVF</sequence>
<keyword evidence="2" id="KW-1185">Reference proteome</keyword>
<evidence type="ECO:0000313" key="1">
    <source>
        <dbReference type="EMBL" id="WXG69508.1"/>
    </source>
</evidence>
<proteinExistence type="predicted"/>
<reference evidence="1 2" key="1">
    <citation type="submission" date="2024-03" db="EMBL/GenBank/DDBJ databases">
        <title>Natural products discovery in diverse microorganisms through a two-stage MS feature dereplication strategy.</title>
        <authorList>
            <person name="Zhang R."/>
        </authorList>
    </citation>
    <scope>NUCLEOTIDE SEQUENCE [LARGE SCALE GENOMIC DNA]</scope>
    <source>
        <strain evidence="1 2">18930</strain>
    </source>
</reference>
<dbReference type="RefSeq" id="WP_338890325.1">
    <property type="nucleotide sequence ID" value="NZ_CP147846.1"/>
</dbReference>
<dbReference type="Proteomes" id="UP001432000">
    <property type="component" value="Chromosome"/>
</dbReference>
<protein>
    <recommendedName>
        <fullName evidence="3">WXG100 family type VII secretion target</fullName>
    </recommendedName>
</protein>
<evidence type="ECO:0000313" key="2">
    <source>
        <dbReference type="Proteomes" id="UP001432000"/>
    </source>
</evidence>
<dbReference type="EMBL" id="CP147846">
    <property type="protein sequence ID" value="WXG69508.1"/>
    <property type="molecule type" value="Genomic_DNA"/>
</dbReference>
<name>A0ABZ2PNQ0_9NOCA</name>
<dbReference type="Gene3D" id="1.10.287.1060">
    <property type="entry name" value="ESAT-6-like"/>
    <property type="match status" value="1"/>
</dbReference>
<organism evidence="1 2">
    <name type="scientific">Rhodococcus sovatensis</name>
    <dbReference type="NCBI Taxonomy" id="1805840"/>
    <lineage>
        <taxon>Bacteria</taxon>
        <taxon>Bacillati</taxon>
        <taxon>Actinomycetota</taxon>
        <taxon>Actinomycetes</taxon>
        <taxon>Mycobacteriales</taxon>
        <taxon>Nocardiaceae</taxon>
        <taxon>Rhodococcus</taxon>
    </lineage>
</organism>
<gene>
    <name evidence="1" type="ORF">WDS16_02840</name>
</gene>
<accession>A0ABZ2PNQ0</accession>
<evidence type="ECO:0008006" key="3">
    <source>
        <dbReference type="Google" id="ProtNLM"/>
    </source>
</evidence>